<dbReference type="Proteomes" id="UP000540656">
    <property type="component" value="Unassembled WGS sequence"/>
</dbReference>
<reference evidence="2 3" key="1">
    <citation type="submission" date="2020-07" db="EMBL/GenBank/DDBJ databases">
        <title>Sequencing the genomes of 1000 actinobacteria strains.</title>
        <authorList>
            <person name="Klenk H.-P."/>
        </authorList>
    </citation>
    <scope>NUCLEOTIDE SEQUENCE [LARGE SCALE GENOMIC DNA]</scope>
    <source>
        <strain evidence="2 3">DSM 23819</strain>
    </source>
</reference>
<dbReference type="Gene3D" id="3.40.50.300">
    <property type="entry name" value="P-loop containing nucleotide triphosphate hydrolases"/>
    <property type="match status" value="1"/>
</dbReference>
<sequence>MVYTLDTAGKIYVGESINAAGRLRNHLDSPAKRVHRLQGARVVIGDRFNKSACLDLESYLIRLLAGDGKYEVLNRNEGITRADYYDRETYQQTFTEIFEELRRKGVFTRSIVEIENSDLFKLSPFKALSVGQSAVVESILDGLFADLAQGTSSRTVIQGDPGTGKTVVAIYLMKLLSDIQAADSTLMPEGDSVLSEFFVKGYPELLQDFKIGLVVPQQSLRRSVERVFRKTPGLSPKQVISPFQVVSAGQQFDLLIVDESHRLNQRAAQAAGPLNRMFADHNKTLFGDDDPKYTQLDWINKVSDHQIYLVDGAQAIRPADLSPRTLKDLVSTARHENRHYMLQSQMRVQAGQNYVRYVRGVLNGSVAEREGFPGYDLRFFDHLGDMRHALDQREGETGLARLLAGFAWPWLTKRNPEAYDIEIDGQKLRWNSTDIDWVSSPTSAQEVGSIHTIQGYDLNYAGVIIGPDLRYDAARGRVTFDRANYKDPRGTTNNRLLGVTYSDADILQFVRNIYAVLLTRGMLGTYVYVCDPGLREHLRKLF</sequence>
<dbReference type="AlphaFoldDB" id="A0A7Y9UP34"/>
<dbReference type="PROSITE" id="PS50164">
    <property type="entry name" value="GIY_YIG"/>
    <property type="match status" value="1"/>
</dbReference>
<evidence type="ECO:0000313" key="2">
    <source>
        <dbReference type="EMBL" id="NYG57101.1"/>
    </source>
</evidence>
<protein>
    <recommendedName>
        <fullName evidence="1">GIY-YIG domain-containing protein</fullName>
    </recommendedName>
</protein>
<evidence type="ECO:0000313" key="3">
    <source>
        <dbReference type="Proteomes" id="UP000540656"/>
    </source>
</evidence>
<comment type="caution">
    <text evidence="2">The sequence shown here is derived from an EMBL/GenBank/DDBJ whole genome shotgun (WGS) entry which is preliminary data.</text>
</comment>
<evidence type="ECO:0000259" key="1">
    <source>
        <dbReference type="PROSITE" id="PS50164"/>
    </source>
</evidence>
<dbReference type="InterPro" id="IPR000305">
    <property type="entry name" value="GIY-YIG_endonuc"/>
</dbReference>
<organism evidence="2 3">
    <name type="scientific">Nocardioides daedukensis</name>
    <dbReference type="NCBI Taxonomy" id="634462"/>
    <lineage>
        <taxon>Bacteria</taxon>
        <taxon>Bacillati</taxon>
        <taxon>Actinomycetota</taxon>
        <taxon>Actinomycetes</taxon>
        <taxon>Propionibacteriales</taxon>
        <taxon>Nocardioidaceae</taxon>
        <taxon>Nocardioides</taxon>
    </lineage>
</organism>
<dbReference type="InterPro" id="IPR027417">
    <property type="entry name" value="P-loop_NTPase"/>
</dbReference>
<dbReference type="InterPro" id="IPR018647">
    <property type="entry name" value="SLFN_3-like_DNA/RNA_helicase"/>
</dbReference>
<proteinExistence type="predicted"/>
<feature type="domain" description="GIY-YIG" evidence="1">
    <location>
        <begin position="1"/>
        <end position="72"/>
    </location>
</feature>
<accession>A0A7Y9UP34</accession>
<gene>
    <name evidence="2" type="ORF">BJ980_000024</name>
</gene>
<name>A0A7Y9UP34_9ACTN</name>
<dbReference type="Pfam" id="PF09848">
    <property type="entry name" value="SLFN-g3_helicase"/>
    <property type="match status" value="1"/>
</dbReference>
<keyword evidence="3" id="KW-1185">Reference proteome</keyword>
<dbReference type="SUPFAM" id="SSF52540">
    <property type="entry name" value="P-loop containing nucleoside triphosphate hydrolases"/>
    <property type="match status" value="1"/>
</dbReference>
<dbReference type="RefSeq" id="WP_218855356.1">
    <property type="nucleotide sequence ID" value="NZ_JACCAA010000001.1"/>
</dbReference>
<dbReference type="EMBL" id="JACCAA010000001">
    <property type="protein sequence ID" value="NYG57101.1"/>
    <property type="molecule type" value="Genomic_DNA"/>
</dbReference>